<feature type="region of interest" description="Disordered" evidence="1">
    <location>
        <begin position="214"/>
        <end position="240"/>
    </location>
</feature>
<proteinExistence type="predicted"/>
<dbReference type="OrthoDB" id="3772124at2759"/>
<evidence type="ECO:0000313" key="3">
    <source>
        <dbReference type="Proteomes" id="UP000799771"/>
    </source>
</evidence>
<dbReference type="EMBL" id="ML977499">
    <property type="protein sequence ID" value="KAF2133363.1"/>
    <property type="molecule type" value="Genomic_DNA"/>
</dbReference>
<sequence>RQRRFSSASNHNSPFLLAHRSSQPEIKRLSGAFNAPTNIEVERHEDHKKSSRGADRLRKWEDRVKGWKSRLELPDFQDPRVSYSGSAITSRVYCGEARGAPVAGETCIEPASVVEAAMLGRGWAYRRGQTTVIMGHYPEIRVSEHEHSDLRHDSASSVTKSKVSRAPPTQRLDSNDTLPESVSSPDSAQHLIDSDSAEVDTVGDMDLNSHTVEAEYRRYTHAPPPYSEDAYDGKTEDEQNGMRIRDYAREISRQMGKQLVKDLTSPQVE</sequence>
<feature type="region of interest" description="Disordered" evidence="1">
    <location>
        <begin position="144"/>
        <end position="191"/>
    </location>
</feature>
<name>A0A6A6AQ87_9PLEO</name>
<dbReference type="RefSeq" id="XP_033527750.1">
    <property type="nucleotide sequence ID" value="XM_033663167.1"/>
</dbReference>
<keyword evidence="3" id="KW-1185">Reference proteome</keyword>
<organism evidence="2 3">
    <name type="scientific">Dothidotthia symphoricarpi CBS 119687</name>
    <dbReference type="NCBI Taxonomy" id="1392245"/>
    <lineage>
        <taxon>Eukaryota</taxon>
        <taxon>Fungi</taxon>
        <taxon>Dikarya</taxon>
        <taxon>Ascomycota</taxon>
        <taxon>Pezizomycotina</taxon>
        <taxon>Dothideomycetes</taxon>
        <taxon>Pleosporomycetidae</taxon>
        <taxon>Pleosporales</taxon>
        <taxon>Dothidotthiaceae</taxon>
        <taxon>Dothidotthia</taxon>
    </lineage>
</organism>
<dbReference type="Proteomes" id="UP000799771">
    <property type="component" value="Unassembled WGS sequence"/>
</dbReference>
<protein>
    <submittedName>
        <fullName evidence="2">Uncharacterized protein</fullName>
    </submittedName>
</protein>
<feature type="compositionally biased region" description="Polar residues" evidence="1">
    <location>
        <begin position="1"/>
        <end position="13"/>
    </location>
</feature>
<evidence type="ECO:0000313" key="2">
    <source>
        <dbReference type="EMBL" id="KAF2133363.1"/>
    </source>
</evidence>
<feature type="non-terminal residue" evidence="2">
    <location>
        <position position="1"/>
    </location>
</feature>
<feature type="compositionally biased region" description="Polar residues" evidence="1">
    <location>
        <begin position="171"/>
        <end position="187"/>
    </location>
</feature>
<dbReference type="GeneID" id="54403599"/>
<gene>
    <name evidence="2" type="ORF">P153DRAFT_281995</name>
</gene>
<dbReference type="AlphaFoldDB" id="A0A6A6AQ87"/>
<feature type="compositionally biased region" description="Basic and acidic residues" evidence="1">
    <location>
        <begin position="144"/>
        <end position="154"/>
    </location>
</feature>
<accession>A0A6A6AQ87</accession>
<evidence type="ECO:0000256" key="1">
    <source>
        <dbReference type="SAM" id="MobiDB-lite"/>
    </source>
</evidence>
<reference evidence="2" key="1">
    <citation type="journal article" date="2020" name="Stud. Mycol.">
        <title>101 Dothideomycetes genomes: a test case for predicting lifestyles and emergence of pathogens.</title>
        <authorList>
            <person name="Haridas S."/>
            <person name="Albert R."/>
            <person name="Binder M."/>
            <person name="Bloem J."/>
            <person name="Labutti K."/>
            <person name="Salamov A."/>
            <person name="Andreopoulos B."/>
            <person name="Baker S."/>
            <person name="Barry K."/>
            <person name="Bills G."/>
            <person name="Bluhm B."/>
            <person name="Cannon C."/>
            <person name="Castanera R."/>
            <person name="Culley D."/>
            <person name="Daum C."/>
            <person name="Ezra D."/>
            <person name="Gonzalez J."/>
            <person name="Henrissat B."/>
            <person name="Kuo A."/>
            <person name="Liang C."/>
            <person name="Lipzen A."/>
            <person name="Lutzoni F."/>
            <person name="Magnuson J."/>
            <person name="Mondo S."/>
            <person name="Nolan M."/>
            <person name="Ohm R."/>
            <person name="Pangilinan J."/>
            <person name="Park H.-J."/>
            <person name="Ramirez L."/>
            <person name="Alfaro M."/>
            <person name="Sun H."/>
            <person name="Tritt A."/>
            <person name="Yoshinaga Y."/>
            <person name="Zwiers L.-H."/>
            <person name="Turgeon B."/>
            <person name="Goodwin S."/>
            <person name="Spatafora J."/>
            <person name="Crous P."/>
            <person name="Grigoriev I."/>
        </authorList>
    </citation>
    <scope>NUCLEOTIDE SEQUENCE</scope>
    <source>
        <strain evidence="2">CBS 119687</strain>
    </source>
</reference>
<feature type="region of interest" description="Disordered" evidence="1">
    <location>
        <begin position="1"/>
        <end position="21"/>
    </location>
</feature>